<feature type="region of interest" description="Disordered" evidence="1">
    <location>
        <begin position="284"/>
        <end position="328"/>
    </location>
</feature>
<accession>A0A9P4MJB9</accession>
<name>A0A9P4MJB9_9PEZI</name>
<evidence type="ECO:0000313" key="2">
    <source>
        <dbReference type="EMBL" id="KAF2151919.1"/>
    </source>
</evidence>
<dbReference type="AlphaFoldDB" id="A0A9P4MJB9"/>
<feature type="region of interest" description="Disordered" evidence="1">
    <location>
        <begin position="345"/>
        <end position="380"/>
    </location>
</feature>
<keyword evidence="3" id="KW-1185">Reference proteome</keyword>
<dbReference type="EMBL" id="ML996087">
    <property type="protein sequence ID" value="KAF2151919.1"/>
    <property type="molecule type" value="Genomic_DNA"/>
</dbReference>
<reference evidence="2" key="1">
    <citation type="journal article" date="2020" name="Stud. Mycol.">
        <title>101 Dothideomycetes genomes: a test case for predicting lifestyles and emergence of pathogens.</title>
        <authorList>
            <person name="Haridas S."/>
            <person name="Albert R."/>
            <person name="Binder M."/>
            <person name="Bloem J."/>
            <person name="Labutti K."/>
            <person name="Salamov A."/>
            <person name="Andreopoulos B."/>
            <person name="Baker S."/>
            <person name="Barry K."/>
            <person name="Bills G."/>
            <person name="Bluhm B."/>
            <person name="Cannon C."/>
            <person name="Castanera R."/>
            <person name="Culley D."/>
            <person name="Daum C."/>
            <person name="Ezra D."/>
            <person name="Gonzalez J."/>
            <person name="Henrissat B."/>
            <person name="Kuo A."/>
            <person name="Liang C."/>
            <person name="Lipzen A."/>
            <person name="Lutzoni F."/>
            <person name="Magnuson J."/>
            <person name="Mondo S."/>
            <person name="Nolan M."/>
            <person name="Ohm R."/>
            <person name="Pangilinan J."/>
            <person name="Park H.-J."/>
            <person name="Ramirez L."/>
            <person name="Alfaro M."/>
            <person name="Sun H."/>
            <person name="Tritt A."/>
            <person name="Yoshinaga Y."/>
            <person name="Zwiers L.-H."/>
            <person name="Turgeon B."/>
            <person name="Goodwin S."/>
            <person name="Spatafora J."/>
            <person name="Crous P."/>
            <person name="Grigoriev I."/>
        </authorList>
    </citation>
    <scope>NUCLEOTIDE SEQUENCE</scope>
    <source>
        <strain evidence="2">CBS 260.36</strain>
    </source>
</reference>
<protein>
    <submittedName>
        <fullName evidence="2">Uncharacterized protein</fullName>
    </submittedName>
</protein>
<feature type="compositionally biased region" description="Polar residues" evidence="1">
    <location>
        <begin position="307"/>
        <end position="317"/>
    </location>
</feature>
<proteinExistence type="predicted"/>
<gene>
    <name evidence="2" type="ORF">K461DRAFT_158995</name>
</gene>
<feature type="compositionally biased region" description="Polar residues" evidence="1">
    <location>
        <begin position="194"/>
        <end position="224"/>
    </location>
</feature>
<organism evidence="2 3">
    <name type="scientific">Myriangium duriaei CBS 260.36</name>
    <dbReference type="NCBI Taxonomy" id="1168546"/>
    <lineage>
        <taxon>Eukaryota</taxon>
        <taxon>Fungi</taxon>
        <taxon>Dikarya</taxon>
        <taxon>Ascomycota</taxon>
        <taxon>Pezizomycotina</taxon>
        <taxon>Dothideomycetes</taxon>
        <taxon>Dothideomycetidae</taxon>
        <taxon>Myriangiales</taxon>
        <taxon>Myriangiaceae</taxon>
        <taxon>Myriangium</taxon>
    </lineage>
</organism>
<dbReference type="OrthoDB" id="5408296at2759"/>
<dbReference type="Proteomes" id="UP000799439">
    <property type="component" value="Unassembled WGS sequence"/>
</dbReference>
<feature type="region of interest" description="Disordered" evidence="1">
    <location>
        <begin position="192"/>
        <end position="255"/>
    </location>
</feature>
<evidence type="ECO:0000313" key="3">
    <source>
        <dbReference type="Proteomes" id="UP000799439"/>
    </source>
</evidence>
<feature type="compositionally biased region" description="Low complexity" evidence="1">
    <location>
        <begin position="362"/>
        <end position="373"/>
    </location>
</feature>
<sequence length="468" mass="51255">MPPLPGEELLVTLFADVHYYLSPPASKPQHERFVRGSYVYLFYHGTQRRSRLEIANHAGTPDQDAIDGHLDNVAISHDKKQPNVATVVIDGMTTGPVPQHPTNSPSWRLLSYDLSHENKYMHRLHSADVYFWTSDDCSKFIDQCKRFLPEQHITISPPGPTSIRGSHYEHANAVHPLVQHLEQAAITDVYRPRASTSSTIHSNFGKSESTGRTSSRADSHTPASLPNPAPYNPATPGAPETFTHREKTPPPVDAAAGTGLLAAAAMEQPIIQSAVQQQHPVQVYSTTSASFPPPPQVAPQAEPHTPLTPNLFPSTTAAIPPPPFSPTQQQYATYAHDTLLQRSTPDYFQHAGPPSFAPPPQQHQHQQSSGTTPLASPAFSPYTSTAAYEAQSHQSPIHTQFYRPTEAELKHGHGHAGSHRGITQAMALGGTETHAPQKEETKSGRLEAKMGKVEGRVNKWFKKIDRVG</sequence>
<comment type="caution">
    <text evidence="2">The sequence shown here is derived from an EMBL/GenBank/DDBJ whole genome shotgun (WGS) entry which is preliminary data.</text>
</comment>
<evidence type="ECO:0000256" key="1">
    <source>
        <dbReference type="SAM" id="MobiDB-lite"/>
    </source>
</evidence>